<dbReference type="PROSITE" id="PS51843">
    <property type="entry name" value="NR_LBD"/>
    <property type="match status" value="1"/>
</dbReference>
<dbReference type="InterPro" id="IPR000467">
    <property type="entry name" value="G_patch_dom"/>
</dbReference>
<evidence type="ECO:0000256" key="9">
    <source>
        <dbReference type="RuleBase" id="RU004334"/>
    </source>
</evidence>
<gene>
    <name evidence="14" type="ORF">Baya_9853</name>
</gene>
<feature type="region of interest" description="Disordered" evidence="10">
    <location>
        <begin position="1"/>
        <end position="158"/>
    </location>
</feature>
<dbReference type="InterPro" id="IPR000536">
    <property type="entry name" value="Nucl_hrmn_rcpt_lig-bd"/>
</dbReference>
<dbReference type="SMART" id="SM00443">
    <property type="entry name" value="G_patch"/>
    <property type="match status" value="1"/>
</dbReference>
<dbReference type="EMBL" id="VCAZ01000064">
    <property type="protein sequence ID" value="TSO15207.1"/>
    <property type="molecule type" value="Genomic_DNA"/>
</dbReference>
<dbReference type="SMART" id="SM00430">
    <property type="entry name" value="HOLI"/>
    <property type="match status" value="1"/>
</dbReference>
<dbReference type="PRINTS" id="PR00047">
    <property type="entry name" value="STROIDFINGER"/>
</dbReference>
<dbReference type="GO" id="GO:0005634">
    <property type="term" value="C:nucleus"/>
    <property type="evidence" value="ECO:0007669"/>
    <property type="project" value="UniProtKB-SubCell"/>
</dbReference>
<dbReference type="Pfam" id="PF00104">
    <property type="entry name" value="Hormone_recep"/>
    <property type="match status" value="1"/>
</dbReference>
<dbReference type="InterPro" id="IPR050200">
    <property type="entry name" value="Nuclear_hormone_rcpt_NR3"/>
</dbReference>
<dbReference type="PROSITE" id="PS51030">
    <property type="entry name" value="NUCLEAR_REC_DBD_2"/>
    <property type="match status" value="1"/>
</dbReference>
<evidence type="ECO:0000256" key="7">
    <source>
        <dbReference type="ARBA" id="ARBA00023170"/>
    </source>
</evidence>
<feature type="compositionally biased region" description="Low complexity" evidence="10">
    <location>
        <begin position="493"/>
        <end position="502"/>
    </location>
</feature>
<feature type="compositionally biased region" description="Basic residues" evidence="10">
    <location>
        <begin position="37"/>
        <end position="51"/>
    </location>
</feature>
<dbReference type="PRINTS" id="PR00398">
    <property type="entry name" value="STRDHORMONER"/>
</dbReference>
<dbReference type="Gene3D" id="1.10.565.10">
    <property type="entry name" value="Retinoid X Receptor"/>
    <property type="match status" value="1"/>
</dbReference>
<evidence type="ECO:0000256" key="1">
    <source>
        <dbReference type="ARBA" id="ARBA00022723"/>
    </source>
</evidence>
<evidence type="ECO:0000259" key="11">
    <source>
        <dbReference type="PROSITE" id="PS50174"/>
    </source>
</evidence>
<dbReference type="SUPFAM" id="SSF48508">
    <property type="entry name" value="Nuclear receptor ligand-binding domain"/>
    <property type="match status" value="1"/>
</dbReference>
<dbReference type="InterPro" id="IPR001628">
    <property type="entry name" value="Znf_hrmn_rcpt"/>
</dbReference>
<dbReference type="PANTHER" id="PTHR48092">
    <property type="entry name" value="KNIRPS-RELATED PROTEIN-RELATED"/>
    <property type="match status" value="1"/>
</dbReference>
<dbReference type="Pfam" id="PF00105">
    <property type="entry name" value="zf-C4"/>
    <property type="match status" value="1"/>
</dbReference>
<keyword evidence="3 9" id="KW-0862">Zinc</keyword>
<dbReference type="GO" id="GO:0008270">
    <property type="term" value="F:zinc ion binding"/>
    <property type="evidence" value="ECO:0007669"/>
    <property type="project" value="UniProtKB-KW"/>
</dbReference>
<proteinExistence type="inferred from homology"/>
<organism evidence="14 15">
    <name type="scientific">Bagarius yarrelli</name>
    <name type="common">Goonch</name>
    <name type="synonym">Bagrus yarrelli</name>
    <dbReference type="NCBI Taxonomy" id="175774"/>
    <lineage>
        <taxon>Eukaryota</taxon>
        <taxon>Metazoa</taxon>
        <taxon>Chordata</taxon>
        <taxon>Craniata</taxon>
        <taxon>Vertebrata</taxon>
        <taxon>Euteleostomi</taxon>
        <taxon>Actinopterygii</taxon>
        <taxon>Neopterygii</taxon>
        <taxon>Teleostei</taxon>
        <taxon>Ostariophysi</taxon>
        <taxon>Siluriformes</taxon>
        <taxon>Sisoridae</taxon>
        <taxon>Sisorinae</taxon>
        <taxon>Bagarius</taxon>
    </lineage>
</organism>
<feature type="compositionally biased region" description="Basic residues" evidence="10">
    <location>
        <begin position="122"/>
        <end position="131"/>
    </location>
</feature>
<evidence type="ECO:0000259" key="12">
    <source>
        <dbReference type="PROSITE" id="PS51030"/>
    </source>
</evidence>
<sequence>MDELVHDLVSALEESSEQARGGGCSASLDLALPTGRMLKRHARKRRGRKRRSENSSRVAPSHAPCHTSHASDSSLDEHRDTRLSSSSNANANNSDSDEQLGAKRGKRPPWHDDAGVADANRSLRRRRKVKRMAIDPPPDFSPKSAVGSRDEGRGGDVATKCRVKKRKLAMAHRLALDAADEGVVVESEEAGLCGKEKMDFEEHKGSDEDMSDDEQSDWFYEGEAGGACGIAGVVPWWDGDSNELDFNDPMFNSILTGAFPLMSQGAQRDRGHRKSCSLKTASRQTSGHLGSLCTGDVKRRRKAAPMGAPLSAGLVGEGVPPIPDSNVGNRMLQNMGWCPGMGLGPEGRGITEPIRCTQRPKEPFLTFTCVLISALRLVFIYVAHFTPIRGFTVNKGVYQLGQMSTAAADRRRFRLIRDKWKSKHASGRRRYKSLITHSLHKTRETGANRENRYEERIGGNTPFLDMLPLSARCPSFVKAESVSPAFLMQLSPEGSSSDSYSSGTRGDQGGVASPGSYPTSGAGVGLDSVPELQVKSEFEASLGPKRLCLVCGDVASGFHYGVASCEACKAFFKRTIQEKVYAMPDPALPDNDIKALTTLCDLADRELVLNIGWAKHLPGFCSLSLADQMRLLQSAWMEILILRVVFRSLDAQDSLVFAEDYVMDAEQAKRTGVLELHAAILQLVRRYRSMGLEREEFVTLKAIALANSDSMHIQDVEAVQRLQDCIHEALQDYERHHHGNDPRRAGKLIMTLPLLRQTSAKAVQYFCSVKQDGRVPMHKLFLELLEANTQPSP</sequence>
<evidence type="ECO:0000256" key="8">
    <source>
        <dbReference type="ARBA" id="ARBA00023242"/>
    </source>
</evidence>
<evidence type="ECO:0000256" key="10">
    <source>
        <dbReference type="SAM" id="MobiDB-lite"/>
    </source>
</evidence>
<dbReference type="Pfam" id="PF01585">
    <property type="entry name" value="G-patch"/>
    <property type="match status" value="1"/>
</dbReference>
<evidence type="ECO:0000256" key="6">
    <source>
        <dbReference type="ARBA" id="ARBA00023163"/>
    </source>
</evidence>
<dbReference type="AlphaFoldDB" id="A0A556U8U6"/>
<dbReference type="OrthoDB" id="5799427at2759"/>
<keyword evidence="1 9" id="KW-0479">Metal-binding</keyword>
<feature type="region of interest" description="Disordered" evidence="10">
    <location>
        <begin position="493"/>
        <end position="517"/>
    </location>
</feature>
<keyword evidence="6 9" id="KW-0804">Transcription</keyword>
<evidence type="ECO:0000259" key="13">
    <source>
        <dbReference type="PROSITE" id="PS51843"/>
    </source>
</evidence>
<keyword evidence="5 9" id="KW-0238">DNA-binding</keyword>
<keyword evidence="2 9" id="KW-0863">Zinc-finger</keyword>
<accession>A0A556U8U6</accession>
<evidence type="ECO:0000256" key="3">
    <source>
        <dbReference type="ARBA" id="ARBA00022833"/>
    </source>
</evidence>
<dbReference type="GO" id="GO:0043565">
    <property type="term" value="F:sequence-specific DNA binding"/>
    <property type="evidence" value="ECO:0007669"/>
    <property type="project" value="InterPro"/>
</dbReference>
<dbReference type="GO" id="GO:0003700">
    <property type="term" value="F:DNA-binding transcription factor activity"/>
    <property type="evidence" value="ECO:0007669"/>
    <property type="project" value="InterPro"/>
</dbReference>
<dbReference type="GO" id="GO:0033993">
    <property type="term" value="P:response to lipid"/>
    <property type="evidence" value="ECO:0007669"/>
    <property type="project" value="UniProtKB-ARBA"/>
</dbReference>
<comment type="caution">
    <text evidence="14">The sequence shown here is derived from an EMBL/GenBank/DDBJ whole genome shotgun (WGS) entry which is preliminary data.</text>
</comment>
<dbReference type="PROSITE" id="PS50174">
    <property type="entry name" value="G_PATCH"/>
    <property type="match status" value="1"/>
</dbReference>
<keyword evidence="15" id="KW-1185">Reference proteome</keyword>
<dbReference type="PROSITE" id="PS00031">
    <property type="entry name" value="NUCLEAR_REC_DBD_1"/>
    <property type="match status" value="1"/>
</dbReference>
<feature type="domain" description="NR LBD" evidence="13">
    <location>
        <begin position="560"/>
        <end position="788"/>
    </location>
</feature>
<feature type="compositionally biased region" description="Low complexity" evidence="10">
    <location>
        <begin position="84"/>
        <end position="94"/>
    </location>
</feature>
<evidence type="ECO:0000313" key="14">
    <source>
        <dbReference type="EMBL" id="TSO15207.1"/>
    </source>
</evidence>
<comment type="subcellular location">
    <subcellularLocation>
        <location evidence="9">Nucleus</location>
    </subcellularLocation>
</comment>
<dbReference type="InterPro" id="IPR035500">
    <property type="entry name" value="NHR-like_dom_sf"/>
</dbReference>
<dbReference type="CDD" id="cd06946">
    <property type="entry name" value="NR_LBD_ERR"/>
    <property type="match status" value="1"/>
</dbReference>
<feature type="domain" description="Nuclear receptor" evidence="12">
    <location>
        <begin position="545"/>
        <end position="579"/>
    </location>
</feature>
<evidence type="ECO:0000256" key="5">
    <source>
        <dbReference type="ARBA" id="ARBA00023125"/>
    </source>
</evidence>
<dbReference type="GO" id="GO:0042562">
    <property type="term" value="F:hormone binding"/>
    <property type="evidence" value="ECO:0007669"/>
    <property type="project" value="UniProtKB-ARBA"/>
</dbReference>
<evidence type="ECO:0000313" key="15">
    <source>
        <dbReference type="Proteomes" id="UP000319801"/>
    </source>
</evidence>
<evidence type="ECO:0000256" key="2">
    <source>
        <dbReference type="ARBA" id="ARBA00022771"/>
    </source>
</evidence>
<keyword evidence="8 9" id="KW-0539">Nucleus</keyword>
<dbReference type="InterPro" id="IPR001723">
    <property type="entry name" value="Nuclear_hrmn_rcpt"/>
</dbReference>
<keyword evidence="7 9" id="KW-0675">Receptor</keyword>
<reference evidence="14 15" key="1">
    <citation type="journal article" date="2019" name="Genome Biol. Evol.">
        <title>Whole-Genome Sequencing of the Giant Devil Catfish, Bagarius yarrelli.</title>
        <authorList>
            <person name="Jiang W."/>
            <person name="Lv Y."/>
            <person name="Cheng L."/>
            <person name="Yang K."/>
            <person name="Chao B."/>
            <person name="Wang X."/>
            <person name="Li Y."/>
            <person name="Pan X."/>
            <person name="You X."/>
            <person name="Zhang Y."/>
            <person name="Yang J."/>
            <person name="Li J."/>
            <person name="Zhang X."/>
            <person name="Liu S."/>
            <person name="Sun C."/>
            <person name="Yang J."/>
            <person name="Shi Q."/>
        </authorList>
    </citation>
    <scope>NUCLEOTIDE SEQUENCE [LARGE SCALE GENOMIC DNA]</scope>
    <source>
        <strain evidence="14">JWS20170419001</strain>
        <tissue evidence="14">Muscle</tissue>
    </source>
</reference>
<evidence type="ECO:0000256" key="4">
    <source>
        <dbReference type="ARBA" id="ARBA00023015"/>
    </source>
</evidence>
<dbReference type="Proteomes" id="UP000319801">
    <property type="component" value="Unassembled WGS sequence"/>
</dbReference>
<dbReference type="SMART" id="SM00399">
    <property type="entry name" value="ZnF_C4"/>
    <property type="match status" value="1"/>
</dbReference>
<dbReference type="FunFam" id="1.10.565.10:FF:000009">
    <property type="entry name" value="estrogen-related receptor gamma isoform X1"/>
    <property type="match status" value="1"/>
</dbReference>
<comment type="similarity">
    <text evidence="9">Belongs to the nuclear hormone receptor family.</text>
</comment>
<feature type="domain" description="G-patch" evidence="11">
    <location>
        <begin position="324"/>
        <end position="355"/>
    </location>
</feature>
<protein>
    <submittedName>
        <fullName evidence="14">Estrogen-related receptor gamma</fullName>
    </submittedName>
</protein>
<name>A0A556U8U6_BAGYA</name>
<keyword evidence="4 9" id="KW-0805">Transcription regulation</keyword>